<feature type="transmembrane region" description="Helical" evidence="1">
    <location>
        <begin position="44"/>
        <end position="63"/>
    </location>
</feature>
<gene>
    <name evidence="2" type="ordered locus">Desal_3167</name>
</gene>
<accession>C6C217</accession>
<dbReference type="AlphaFoldDB" id="C6C217"/>
<feature type="transmembrane region" description="Helical" evidence="1">
    <location>
        <begin position="126"/>
        <end position="159"/>
    </location>
</feature>
<feature type="transmembrane region" description="Helical" evidence="1">
    <location>
        <begin position="9"/>
        <end position="32"/>
    </location>
</feature>
<keyword evidence="1" id="KW-1133">Transmembrane helix</keyword>
<dbReference type="HOGENOM" id="CLU_867982_0_0_7"/>
<dbReference type="Proteomes" id="UP000002601">
    <property type="component" value="Chromosome"/>
</dbReference>
<feature type="transmembrane region" description="Helical" evidence="1">
    <location>
        <begin position="100"/>
        <end position="120"/>
    </location>
</feature>
<evidence type="ECO:0000313" key="3">
    <source>
        <dbReference type="Proteomes" id="UP000002601"/>
    </source>
</evidence>
<evidence type="ECO:0000313" key="2">
    <source>
        <dbReference type="EMBL" id="ACS81218.1"/>
    </source>
</evidence>
<proteinExistence type="predicted"/>
<reference evidence="2 3" key="1">
    <citation type="submission" date="2009-06" db="EMBL/GenBank/DDBJ databases">
        <title>Complete sequence of Desulfovibrio salexigens DSM 2638.</title>
        <authorList>
            <consortium name="US DOE Joint Genome Institute"/>
            <person name="Lucas S."/>
            <person name="Copeland A."/>
            <person name="Lapidus A."/>
            <person name="Glavina del Rio T."/>
            <person name="Tice H."/>
            <person name="Bruce D."/>
            <person name="Goodwin L."/>
            <person name="Pitluck S."/>
            <person name="Munk A.C."/>
            <person name="Brettin T."/>
            <person name="Detter J.C."/>
            <person name="Han C."/>
            <person name="Tapia R."/>
            <person name="Larimer F."/>
            <person name="Land M."/>
            <person name="Hauser L."/>
            <person name="Kyrpides N."/>
            <person name="Anderson I."/>
            <person name="Wall J.D."/>
            <person name="Arkin A.P."/>
            <person name="Dehal P."/>
            <person name="Chivian D."/>
            <person name="Giles B."/>
            <person name="Hazen T.C."/>
        </authorList>
    </citation>
    <scope>NUCLEOTIDE SEQUENCE [LARGE SCALE GENOMIC DNA]</scope>
    <source>
        <strain evidence="3">ATCC 14822 / DSM 2638 / NCIMB 8403 / VKM B-1763</strain>
    </source>
</reference>
<feature type="transmembrane region" description="Helical" evidence="1">
    <location>
        <begin position="179"/>
        <end position="198"/>
    </location>
</feature>
<sequence length="320" mass="36134">MIFNLFKCLAVQLVVGIILLGVMSVLLCISYSKEYALRFLEITVLDMNGLGVWCCGVGLMFYVTKHGKEIAQDLNMVFTPSKAIFDVISKIEKSTLHKKGIFITGPVTLVGVFLTFHYTAPHYGASAFIIYAAVVFIYYTASFLLYHFCMIIAAFNSVYRDAEGLQIEKDVNGFNLENVSSYLSLTSTVGLLAIYFGFRGTVTAGFSYSNPIWEYFLVTPLILFLPGTFFYNFYPRHVLKKIFQYKIFSKLLSITTKDDLDIKNSILEIKEASLLNSQIAPFADYKNIPSYLVGIMFLLNVVFAHDPAIKEFIAKFLQID</sequence>
<keyword evidence="1" id="KW-0472">Membrane</keyword>
<keyword evidence="1" id="KW-0812">Transmembrane</keyword>
<dbReference type="EMBL" id="CP001649">
    <property type="protein sequence ID" value="ACS81218.1"/>
    <property type="molecule type" value="Genomic_DNA"/>
</dbReference>
<dbReference type="KEGG" id="dsa:Desal_3167"/>
<keyword evidence="3" id="KW-1185">Reference proteome</keyword>
<organism evidence="2 3">
    <name type="scientific">Maridesulfovibrio salexigens (strain ATCC 14822 / DSM 2638 / NCIMB 8403 / VKM B-1763)</name>
    <name type="common">Desulfovibrio salexigens</name>
    <dbReference type="NCBI Taxonomy" id="526222"/>
    <lineage>
        <taxon>Bacteria</taxon>
        <taxon>Pseudomonadati</taxon>
        <taxon>Thermodesulfobacteriota</taxon>
        <taxon>Desulfovibrionia</taxon>
        <taxon>Desulfovibrionales</taxon>
        <taxon>Desulfovibrionaceae</taxon>
        <taxon>Maridesulfovibrio</taxon>
    </lineage>
</organism>
<name>C6C217_MARSD</name>
<protein>
    <submittedName>
        <fullName evidence="2">Uncharacterized protein</fullName>
    </submittedName>
</protein>
<evidence type="ECO:0000256" key="1">
    <source>
        <dbReference type="SAM" id="Phobius"/>
    </source>
</evidence>
<feature type="transmembrane region" description="Helical" evidence="1">
    <location>
        <begin position="213"/>
        <end position="234"/>
    </location>
</feature>